<dbReference type="PANTHER" id="PTHR43362:SF1">
    <property type="entry name" value="MANNITOL DEHYDROGENASE 2-RELATED"/>
    <property type="match status" value="1"/>
</dbReference>
<dbReference type="Pfam" id="PF01232">
    <property type="entry name" value="Mannitol_dh"/>
    <property type="match status" value="1"/>
</dbReference>
<feature type="domain" description="Mannitol dehydrogenase N-terminal" evidence="2">
    <location>
        <begin position="43"/>
        <end position="291"/>
    </location>
</feature>
<proteinExistence type="predicted"/>
<evidence type="ECO:0000259" key="2">
    <source>
        <dbReference type="Pfam" id="PF01232"/>
    </source>
</evidence>
<protein>
    <submittedName>
        <fullName evidence="4">Mannitol dehydrogenase family protein</fullName>
    </submittedName>
</protein>
<dbReference type="SUPFAM" id="SSF48179">
    <property type="entry name" value="6-phosphogluconate dehydrogenase C-terminal domain-like"/>
    <property type="match status" value="1"/>
</dbReference>
<dbReference type="InterPro" id="IPR000669">
    <property type="entry name" value="Mannitol_DH"/>
</dbReference>
<gene>
    <name evidence="4" type="ORF">OEG82_22115</name>
</gene>
<dbReference type="PRINTS" id="PR00084">
    <property type="entry name" value="MTLDHDRGNASE"/>
</dbReference>
<evidence type="ECO:0000259" key="3">
    <source>
        <dbReference type="Pfam" id="PF08125"/>
    </source>
</evidence>
<evidence type="ECO:0000313" key="5">
    <source>
        <dbReference type="Proteomes" id="UP001081283"/>
    </source>
</evidence>
<dbReference type="RefSeq" id="WP_267614505.1">
    <property type="nucleotide sequence ID" value="NZ_JAOVZQ010000001.1"/>
</dbReference>
<dbReference type="InterPro" id="IPR008927">
    <property type="entry name" value="6-PGluconate_DH-like_C_sf"/>
</dbReference>
<dbReference type="Proteomes" id="UP001081283">
    <property type="component" value="Unassembled WGS sequence"/>
</dbReference>
<name>A0ABT3YL87_9HYPH</name>
<keyword evidence="5" id="KW-1185">Reference proteome</keyword>
<dbReference type="Gene3D" id="1.10.1040.10">
    <property type="entry name" value="N-(1-d-carboxylethyl)-l-norvaline Dehydrogenase, domain 2"/>
    <property type="match status" value="1"/>
</dbReference>
<dbReference type="EMBL" id="JAOVZQ010000001">
    <property type="protein sequence ID" value="MCY0096686.1"/>
    <property type="molecule type" value="Genomic_DNA"/>
</dbReference>
<dbReference type="InterPro" id="IPR013131">
    <property type="entry name" value="Mannitol_DH_N"/>
</dbReference>
<dbReference type="InterPro" id="IPR013328">
    <property type="entry name" value="6PGD_dom2"/>
</dbReference>
<keyword evidence="1" id="KW-0560">Oxidoreductase</keyword>
<feature type="domain" description="Mannitol dehydrogenase C-terminal" evidence="3">
    <location>
        <begin position="299"/>
        <end position="487"/>
    </location>
</feature>
<dbReference type="Pfam" id="PF08125">
    <property type="entry name" value="Mannitol_dh_C"/>
    <property type="match status" value="1"/>
</dbReference>
<evidence type="ECO:0000313" key="4">
    <source>
        <dbReference type="EMBL" id="MCY0096686.1"/>
    </source>
</evidence>
<dbReference type="InterPro" id="IPR036291">
    <property type="entry name" value="NAD(P)-bd_dom_sf"/>
</dbReference>
<organism evidence="4 5">
    <name type="scientific">Hoeflea ulvae</name>
    <dbReference type="NCBI Taxonomy" id="2983764"/>
    <lineage>
        <taxon>Bacteria</taxon>
        <taxon>Pseudomonadati</taxon>
        <taxon>Pseudomonadota</taxon>
        <taxon>Alphaproteobacteria</taxon>
        <taxon>Hyphomicrobiales</taxon>
        <taxon>Rhizobiaceae</taxon>
        <taxon>Hoeflea</taxon>
    </lineage>
</organism>
<sequence>MPDSKAPQSHNDMPAQRLCNASLAHLPEGVSTPGYDRSTLTAGVLHVGVGNFHRAHQASYFHRLFELGEDHDWAIVGAGMMHFDQAMRDKLASQDWLTTIVELNPEGFRASVIGSMIDFIAIDPGALIEAMQDPQIRIVSLTVTEGGYFLSAETGGFDPTHPAIIRETGKGHPPQTVFGAIIAALKARRDQGLAPFTVMSCDNLPENGHVARATVLGLARMLDPELADWIEANVAFPNSMVDCITPATGPREIDLVRSQFGIEDAAPVVCEPFRQWVMEDTFPQGRPSLEKVGVEFVTDVAPYELMKLRILNGGHAAIAYSSALLGHHFVHDAMADPLIAGFLNKVTVEEILPTVPVIEGVSLTDYIAVVARRFSNSALGDTIPRLCLDGSNRQPKFILPTIEARLSSGQSVKGLALEVALWAHYCAGARDDGETIRLDDPNAARLRERALAAQDNPAAFLAMPDIFGALADRPDFVRAFSTALQQLQTNPTRTVLANYLAS</sequence>
<evidence type="ECO:0000256" key="1">
    <source>
        <dbReference type="ARBA" id="ARBA00023002"/>
    </source>
</evidence>
<dbReference type="SUPFAM" id="SSF51735">
    <property type="entry name" value="NAD(P)-binding Rossmann-fold domains"/>
    <property type="match status" value="1"/>
</dbReference>
<dbReference type="PANTHER" id="PTHR43362">
    <property type="entry name" value="MANNITOL DEHYDROGENASE DSF1-RELATED"/>
    <property type="match status" value="1"/>
</dbReference>
<dbReference type="InterPro" id="IPR013118">
    <property type="entry name" value="Mannitol_DH_C"/>
</dbReference>
<accession>A0ABT3YL87</accession>
<dbReference type="Gene3D" id="3.40.50.720">
    <property type="entry name" value="NAD(P)-binding Rossmann-like Domain"/>
    <property type="match status" value="1"/>
</dbReference>
<comment type="caution">
    <text evidence="4">The sequence shown here is derived from an EMBL/GenBank/DDBJ whole genome shotgun (WGS) entry which is preliminary data.</text>
</comment>
<reference evidence="4" key="1">
    <citation type="submission" date="2022-10" db="EMBL/GenBank/DDBJ databases">
        <title>Hoeflea sp. J2-29, isolated from marine algae.</title>
        <authorList>
            <person name="Kristyanto S."/>
            <person name="Kim J.M."/>
            <person name="Jeon C.O."/>
        </authorList>
    </citation>
    <scope>NUCLEOTIDE SEQUENCE</scope>
    <source>
        <strain evidence="4">J2-29</strain>
    </source>
</reference>
<dbReference type="InterPro" id="IPR050988">
    <property type="entry name" value="Mannitol_DH/Oxidoreductase"/>
</dbReference>